<feature type="coiled-coil region" evidence="1">
    <location>
        <begin position="332"/>
        <end position="381"/>
    </location>
</feature>
<dbReference type="AlphaFoldDB" id="A0AAV6LEB1"/>
<feature type="compositionally biased region" description="Basic and acidic residues" evidence="2">
    <location>
        <begin position="1"/>
        <end position="19"/>
    </location>
</feature>
<name>A0AAV6LEB1_9ERIC</name>
<feature type="compositionally biased region" description="Basic and acidic residues" evidence="2">
    <location>
        <begin position="104"/>
        <end position="121"/>
    </location>
</feature>
<evidence type="ECO:0000256" key="1">
    <source>
        <dbReference type="SAM" id="Coils"/>
    </source>
</evidence>
<gene>
    <name evidence="3" type="ORF">RHGRI_005396</name>
</gene>
<keyword evidence="4" id="KW-1185">Reference proteome</keyword>
<feature type="region of interest" description="Disordered" evidence="2">
    <location>
        <begin position="1"/>
        <end position="177"/>
    </location>
</feature>
<feature type="compositionally biased region" description="Basic and acidic residues" evidence="2">
    <location>
        <begin position="69"/>
        <end position="83"/>
    </location>
</feature>
<evidence type="ECO:0000313" key="3">
    <source>
        <dbReference type="EMBL" id="KAG5562653.1"/>
    </source>
</evidence>
<organism evidence="3 4">
    <name type="scientific">Rhododendron griersonianum</name>
    <dbReference type="NCBI Taxonomy" id="479676"/>
    <lineage>
        <taxon>Eukaryota</taxon>
        <taxon>Viridiplantae</taxon>
        <taxon>Streptophyta</taxon>
        <taxon>Embryophyta</taxon>
        <taxon>Tracheophyta</taxon>
        <taxon>Spermatophyta</taxon>
        <taxon>Magnoliopsida</taxon>
        <taxon>eudicotyledons</taxon>
        <taxon>Gunneridae</taxon>
        <taxon>Pentapetalae</taxon>
        <taxon>asterids</taxon>
        <taxon>Ericales</taxon>
        <taxon>Ericaceae</taxon>
        <taxon>Ericoideae</taxon>
        <taxon>Rhodoreae</taxon>
        <taxon>Rhododendron</taxon>
    </lineage>
</organism>
<evidence type="ECO:0000313" key="4">
    <source>
        <dbReference type="Proteomes" id="UP000823749"/>
    </source>
</evidence>
<comment type="caution">
    <text evidence="3">The sequence shown here is derived from an EMBL/GenBank/DDBJ whole genome shotgun (WGS) entry which is preliminary data.</text>
</comment>
<keyword evidence="1" id="KW-0175">Coiled coil</keyword>
<sequence length="453" mass="50402">MADDKITRSKLSEKDHKDTEDEDVHANISGPNAEDTSKEKSKATTQAQKTEEEEATKKELQIGVGDQTKGLESETNKSVHGEEIAGSSGVETGYASEIQSSETEMPKKTDDEKFESVKAEVESFSAGECVSSDLTKSDDSKLESYTSDDAGAVTPDLIGGVSSAENEGELKQSESGSSVYLDAHTTFKELEKKSGLDLEIDTNMEGLEEDMYKVVHRARKGKAKLEEEVKDLEIDTNMEGLKEEMYDVVHRARKGKAKLEEEGKELDDDPEVESDIEGPVKAMRELYRQVTTGTEGKLGRLMKNREEYTSEDEDEESNRKCEMLLKTPLRLMIELDTEIRGLVEELEELITSKDDKAGRKLRALSAELEALKESNYQKEVEVIGMVKGLIIDDGAEEESEIDAVVYSGVGPMVEEAKERIARVRTEIEEVEMDRNKCFGCCGGVNVEFLLNWK</sequence>
<reference evidence="3" key="1">
    <citation type="submission" date="2020-08" db="EMBL/GenBank/DDBJ databases">
        <title>Plant Genome Project.</title>
        <authorList>
            <person name="Zhang R.-G."/>
        </authorList>
    </citation>
    <scope>NUCLEOTIDE SEQUENCE</scope>
    <source>
        <strain evidence="3">WSP0</strain>
        <tissue evidence="3">Leaf</tissue>
    </source>
</reference>
<protein>
    <submittedName>
        <fullName evidence="3">Uncharacterized protein</fullName>
    </submittedName>
</protein>
<proteinExistence type="predicted"/>
<dbReference type="Proteomes" id="UP000823749">
    <property type="component" value="Chromosome 2"/>
</dbReference>
<dbReference type="EMBL" id="JACTNZ010000002">
    <property type="protein sequence ID" value="KAG5562653.1"/>
    <property type="molecule type" value="Genomic_DNA"/>
</dbReference>
<evidence type="ECO:0000256" key="2">
    <source>
        <dbReference type="SAM" id="MobiDB-lite"/>
    </source>
</evidence>
<accession>A0AAV6LEB1</accession>